<dbReference type="Proteomes" id="UP000053881">
    <property type="component" value="Unassembled WGS sequence"/>
</dbReference>
<keyword evidence="4" id="KW-1185">Reference proteome</keyword>
<proteinExistence type="predicted"/>
<name>A0A0Q9Y4K0_9BACI</name>
<sequence length="149" mass="17708">MKWNVKDIEIFLQEKEYVDTALIPLIPVEFNSHMKRAAEQGEFIQRLSIHLEKQFKGRIVLLPSFAYIREPEDEWNLLSKWRVQAKECGFSHVFFLTADKRWNKLEEEGIGSLFYVPSIPLEHMEEKYQYAAMEDQLKSLIPKMIKSWG</sequence>
<gene>
    <name evidence="2" type="ORF">ABB05_13455</name>
    <name evidence="1" type="ORF">ACA29_04995</name>
</gene>
<evidence type="ECO:0000313" key="1">
    <source>
        <dbReference type="EMBL" id="KRG15941.1"/>
    </source>
</evidence>
<accession>A0A0Q9Y4K0</accession>
<dbReference type="STRING" id="217031.ABB05_13455"/>
<dbReference type="AlphaFoldDB" id="A0A0Q9Y4K0"/>
<evidence type="ECO:0008006" key="5">
    <source>
        <dbReference type="Google" id="ProtNLM"/>
    </source>
</evidence>
<dbReference type="Proteomes" id="UP000077881">
    <property type="component" value="Unassembled WGS sequence"/>
</dbReference>
<protein>
    <recommendedName>
        <fullName evidence="5">DUF2487 family protein</fullName>
    </recommendedName>
</protein>
<evidence type="ECO:0000313" key="3">
    <source>
        <dbReference type="Proteomes" id="UP000053881"/>
    </source>
</evidence>
<dbReference type="RefSeq" id="WP_057988266.1">
    <property type="nucleotide sequence ID" value="NZ_JAGGKH010000006.1"/>
</dbReference>
<dbReference type="EMBL" id="LGPB01000043">
    <property type="protein sequence ID" value="KRG15941.1"/>
    <property type="molecule type" value="Genomic_DNA"/>
</dbReference>
<dbReference type="OrthoDB" id="2678750at2"/>
<evidence type="ECO:0000313" key="4">
    <source>
        <dbReference type="Proteomes" id="UP000077881"/>
    </source>
</evidence>
<dbReference type="EMBL" id="LDJR01000053">
    <property type="protein sequence ID" value="OAK69784.1"/>
    <property type="molecule type" value="Genomic_DNA"/>
</dbReference>
<comment type="caution">
    <text evidence="1">The sequence shown here is derived from an EMBL/GenBank/DDBJ whole genome shotgun (WGS) entry which is preliminary data.</text>
</comment>
<dbReference type="InterPro" id="IPR019615">
    <property type="entry name" value="DUF2487"/>
</dbReference>
<evidence type="ECO:0000313" key="2">
    <source>
        <dbReference type="EMBL" id="OAK69784.1"/>
    </source>
</evidence>
<organism evidence="1 3">
    <name type="scientific">Lederbergia galactosidilytica</name>
    <dbReference type="NCBI Taxonomy" id="217031"/>
    <lineage>
        <taxon>Bacteria</taxon>
        <taxon>Bacillati</taxon>
        <taxon>Bacillota</taxon>
        <taxon>Bacilli</taxon>
        <taxon>Bacillales</taxon>
        <taxon>Bacillaceae</taxon>
        <taxon>Lederbergia</taxon>
    </lineage>
</organism>
<reference evidence="1 3" key="2">
    <citation type="submission" date="2015-06" db="EMBL/GenBank/DDBJ databases">
        <title>Genome sequencing project of Bacillus galactosidilyticus PL133.</title>
        <authorList>
            <person name="Gaiero J."/>
            <person name="Nicol R."/>
            <person name="Habash M."/>
        </authorList>
    </citation>
    <scope>NUCLEOTIDE SEQUENCE [LARGE SCALE GENOMIC DNA]</scope>
    <source>
        <strain evidence="1 3">PL133</strain>
    </source>
</reference>
<dbReference type="PATRIC" id="fig|217031.4.peg.1682"/>
<dbReference type="Pfam" id="PF10673">
    <property type="entry name" value="DUF2487"/>
    <property type="match status" value="1"/>
</dbReference>
<reference evidence="2 4" key="1">
    <citation type="submission" date="2015-05" db="EMBL/GenBank/DDBJ databases">
        <title>Comparison of genome.</title>
        <authorList>
            <person name="Zheng Z."/>
            <person name="Sun M."/>
        </authorList>
    </citation>
    <scope>NUCLEOTIDE SEQUENCE [LARGE SCALE GENOMIC DNA]</scope>
    <source>
        <strain evidence="2 4">G25-74</strain>
    </source>
</reference>